<protein>
    <submittedName>
        <fullName evidence="2">Uncharacterized protein</fullName>
    </submittedName>
</protein>
<evidence type="ECO:0000313" key="3">
    <source>
        <dbReference type="Proteomes" id="UP001169069"/>
    </source>
</evidence>
<dbReference type="EMBL" id="JAQIBD010000002">
    <property type="protein sequence ID" value="MDM5271736.1"/>
    <property type="molecule type" value="Genomic_DNA"/>
</dbReference>
<keyword evidence="1" id="KW-0812">Transmembrane</keyword>
<feature type="transmembrane region" description="Helical" evidence="1">
    <location>
        <begin position="6"/>
        <end position="28"/>
    </location>
</feature>
<proteinExistence type="predicted"/>
<dbReference type="RefSeq" id="WP_289413462.1">
    <property type="nucleotide sequence ID" value="NZ_JAQIBD010000002.1"/>
</dbReference>
<keyword evidence="1" id="KW-1133">Transmembrane helix</keyword>
<comment type="caution">
    <text evidence="2">The sequence shown here is derived from an EMBL/GenBank/DDBJ whole genome shotgun (WGS) entry which is preliminary data.</text>
</comment>
<dbReference type="Proteomes" id="UP001169069">
    <property type="component" value="Unassembled WGS sequence"/>
</dbReference>
<keyword evidence="1" id="KW-0472">Membrane</keyword>
<evidence type="ECO:0000256" key="1">
    <source>
        <dbReference type="SAM" id="Phobius"/>
    </source>
</evidence>
<sequence length="133" mass="14620">MIKTSISVIIVFSIIAAAIFFFLVDGVAEGLCGNKIYKEYLSPNNSLKAVIFQRECGPSNGATTQISVIETNQSLENKAGNIFVIKGEPNITAPAIEWNSDEEITIHHMPDGTEVKAKTQMMLKTPLKITYKE</sequence>
<evidence type="ECO:0000313" key="2">
    <source>
        <dbReference type="EMBL" id="MDM5271736.1"/>
    </source>
</evidence>
<reference evidence="2" key="1">
    <citation type="submission" date="2023-01" db="EMBL/GenBank/DDBJ databases">
        <title>Sulfurovum sp. zt1-1 genome assembly.</title>
        <authorList>
            <person name="Wang J."/>
        </authorList>
    </citation>
    <scope>NUCLEOTIDE SEQUENCE</scope>
    <source>
        <strain evidence="2">Zt1-1</strain>
    </source>
</reference>
<gene>
    <name evidence="2" type="ORF">PGH07_06075</name>
</gene>
<accession>A0ABT7QY41</accession>
<keyword evidence="3" id="KW-1185">Reference proteome</keyword>
<name>A0ABT7QY41_9BACT</name>
<organism evidence="2 3">
    <name type="scientific">Sulfurovum zhangzhouensis</name>
    <dbReference type="NCBI Taxonomy" id="3019067"/>
    <lineage>
        <taxon>Bacteria</taxon>
        <taxon>Pseudomonadati</taxon>
        <taxon>Campylobacterota</taxon>
        <taxon>Epsilonproteobacteria</taxon>
        <taxon>Campylobacterales</taxon>
        <taxon>Sulfurovaceae</taxon>
        <taxon>Sulfurovum</taxon>
    </lineage>
</organism>